<dbReference type="RefSeq" id="WP_067383409.1">
    <property type="nucleotide sequence ID" value="NZ_CP015839.1"/>
</dbReference>
<dbReference type="Pfam" id="PF01323">
    <property type="entry name" value="DSBA"/>
    <property type="match status" value="1"/>
</dbReference>
<accession>A0A1A9F015</accession>
<evidence type="ECO:0000313" key="2">
    <source>
        <dbReference type="EMBL" id="ANG63432.1"/>
    </source>
</evidence>
<reference evidence="3" key="1">
    <citation type="submission" date="2016-05" db="EMBL/GenBank/DDBJ databases">
        <authorList>
            <person name="Baek K."/>
            <person name="Yang S.-J."/>
        </authorList>
    </citation>
    <scope>NUCLEOTIDE SEQUENCE [LARGE SCALE GENOMIC DNA]</scope>
    <source>
        <strain evidence="3">ST58-10</strain>
    </source>
</reference>
<dbReference type="Gene3D" id="3.40.30.10">
    <property type="entry name" value="Glutaredoxin"/>
    <property type="match status" value="1"/>
</dbReference>
<dbReference type="InterPro" id="IPR001853">
    <property type="entry name" value="DSBA-like_thioredoxin_dom"/>
</dbReference>
<protein>
    <submittedName>
        <fullName evidence="2">Thioredoxin</fullName>
    </submittedName>
</protein>
<dbReference type="EMBL" id="CP015839">
    <property type="protein sequence ID" value="ANG63432.1"/>
    <property type="molecule type" value="Genomic_DNA"/>
</dbReference>
<dbReference type="KEGG" id="mars:A8C75_13770"/>
<feature type="domain" description="DSBA-like thioredoxin" evidence="1">
    <location>
        <begin position="6"/>
        <end position="208"/>
    </location>
</feature>
<dbReference type="Proteomes" id="UP000078070">
    <property type="component" value="Chromosome"/>
</dbReference>
<organism evidence="2 3">
    <name type="scientific">Marinobacterium aestuarii</name>
    <dbReference type="NCBI Taxonomy" id="1821621"/>
    <lineage>
        <taxon>Bacteria</taxon>
        <taxon>Pseudomonadati</taxon>
        <taxon>Pseudomonadota</taxon>
        <taxon>Gammaproteobacteria</taxon>
        <taxon>Oceanospirillales</taxon>
        <taxon>Oceanospirillaceae</taxon>
        <taxon>Marinobacterium</taxon>
    </lineage>
</organism>
<name>A0A1A9F015_9GAMM</name>
<dbReference type="SUPFAM" id="SSF52833">
    <property type="entry name" value="Thioredoxin-like"/>
    <property type="match status" value="1"/>
</dbReference>
<dbReference type="CDD" id="cd03024">
    <property type="entry name" value="DsbA_FrnE"/>
    <property type="match status" value="1"/>
</dbReference>
<dbReference type="PANTHER" id="PTHR13887">
    <property type="entry name" value="GLUTATHIONE S-TRANSFERASE KAPPA"/>
    <property type="match status" value="1"/>
</dbReference>
<gene>
    <name evidence="2" type="ORF">A8C75_13770</name>
</gene>
<dbReference type="GO" id="GO:0016491">
    <property type="term" value="F:oxidoreductase activity"/>
    <property type="evidence" value="ECO:0007669"/>
    <property type="project" value="InterPro"/>
</dbReference>
<evidence type="ECO:0000313" key="3">
    <source>
        <dbReference type="Proteomes" id="UP000078070"/>
    </source>
</evidence>
<proteinExistence type="predicted"/>
<dbReference type="AlphaFoldDB" id="A0A1A9F015"/>
<dbReference type="STRING" id="1821621.A8C75_13770"/>
<dbReference type="InterPro" id="IPR036249">
    <property type="entry name" value="Thioredoxin-like_sf"/>
</dbReference>
<evidence type="ECO:0000259" key="1">
    <source>
        <dbReference type="Pfam" id="PF01323"/>
    </source>
</evidence>
<dbReference type="OrthoDB" id="9799122at2"/>
<dbReference type="PANTHER" id="PTHR13887:SF41">
    <property type="entry name" value="THIOREDOXIN SUPERFAMILY PROTEIN"/>
    <property type="match status" value="1"/>
</dbReference>
<keyword evidence="3" id="KW-1185">Reference proteome</keyword>
<sequence length="215" mass="24094">MANKIQIDIISDVVCPWCIIGYKYLEKAITELGLEDRVAIEWKPFELNPDMPAEGENLRAHIARKYGSSPEESAKSRASMTKIAGELGFTFDFHDAMKIVNTRNAHILLAYAREQGKQHELQMRLFEAVFSNRQDVSDKQVLAEILESVSLNAAEALAELDNPVAREKITGEEEYWRSMGVSSVPTIVFNRKGAVTGAHPTEVFKQVLTEIVEQG</sequence>
<reference evidence="2 3" key="2">
    <citation type="journal article" date="2018" name="Int. J. Syst. Evol. Microbiol.">
        <title>Marinobacterium aestuarii sp. nov., a benzene-degrading marine bacterium isolated from estuary sediment.</title>
        <authorList>
            <person name="Bae S.S."/>
            <person name="Jung J."/>
            <person name="Chung D."/>
            <person name="Baek K."/>
        </authorList>
    </citation>
    <scope>NUCLEOTIDE SEQUENCE [LARGE SCALE GENOMIC DNA]</scope>
    <source>
        <strain evidence="2 3">ST58-10</strain>
    </source>
</reference>